<keyword evidence="6" id="KW-1185">Reference proteome</keyword>
<keyword evidence="1" id="KW-0479">Metal-binding</keyword>
<evidence type="ECO:0000313" key="5">
    <source>
        <dbReference type="EMBL" id="WOH10150.1"/>
    </source>
</evidence>
<dbReference type="PROSITE" id="PS00028">
    <property type="entry name" value="ZINC_FINGER_C2H2_1"/>
    <property type="match status" value="1"/>
</dbReference>
<dbReference type="SUPFAM" id="SSF57667">
    <property type="entry name" value="beta-beta-alpha zinc fingers"/>
    <property type="match status" value="1"/>
</dbReference>
<evidence type="ECO:0000259" key="3">
    <source>
        <dbReference type="PROSITE" id="PS50157"/>
    </source>
</evidence>
<dbReference type="InterPro" id="IPR036236">
    <property type="entry name" value="Znf_C2H2_sf"/>
</dbReference>
<feature type="domain" description="C2H2-type" evidence="3">
    <location>
        <begin position="79"/>
        <end position="106"/>
    </location>
</feature>
<proteinExistence type="predicted"/>
<dbReference type="GO" id="GO:0008270">
    <property type="term" value="F:zinc ion binding"/>
    <property type="evidence" value="ECO:0007669"/>
    <property type="project" value="UniProtKB-KW"/>
</dbReference>
<gene>
    <name evidence="4" type="ORF">DCAR_025767</name>
    <name evidence="5" type="ORF">DCAR_0729612</name>
</gene>
<dbReference type="Gramene" id="KZM88692">
    <property type="protein sequence ID" value="KZM88692"/>
    <property type="gene ID" value="DCAR_025767"/>
</dbReference>
<dbReference type="PANTHER" id="PTHR47593">
    <property type="entry name" value="ZINC FINGER PROTEIN 4-LIKE"/>
    <property type="match status" value="1"/>
</dbReference>
<dbReference type="AlphaFoldDB" id="A0A161ZMT6"/>
<organism evidence="4">
    <name type="scientific">Daucus carota subsp. sativus</name>
    <name type="common">Carrot</name>
    <dbReference type="NCBI Taxonomy" id="79200"/>
    <lineage>
        <taxon>Eukaryota</taxon>
        <taxon>Viridiplantae</taxon>
        <taxon>Streptophyta</taxon>
        <taxon>Embryophyta</taxon>
        <taxon>Tracheophyta</taxon>
        <taxon>Spermatophyta</taxon>
        <taxon>Magnoliopsida</taxon>
        <taxon>eudicotyledons</taxon>
        <taxon>Gunneridae</taxon>
        <taxon>Pentapetalae</taxon>
        <taxon>asterids</taxon>
        <taxon>campanulids</taxon>
        <taxon>Apiales</taxon>
        <taxon>Apiaceae</taxon>
        <taxon>Apioideae</taxon>
        <taxon>Scandiceae</taxon>
        <taxon>Daucinae</taxon>
        <taxon>Daucus</taxon>
        <taxon>Daucus sect. Daucus</taxon>
    </lineage>
</organism>
<dbReference type="InterPro" id="IPR053266">
    <property type="entry name" value="Zinc_finger_protein_7"/>
</dbReference>
<reference evidence="4" key="1">
    <citation type="journal article" date="2016" name="Nat. Genet.">
        <title>A high-quality carrot genome assembly provides new insights into carotenoid accumulation and asterid genome evolution.</title>
        <authorList>
            <person name="Iorizzo M."/>
            <person name="Ellison S."/>
            <person name="Senalik D."/>
            <person name="Zeng P."/>
            <person name="Satapoomin P."/>
            <person name="Huang J."/>
            <person name="Bowman M."/>
            <person name="Iovene M."/>
            <person name="Sanseverino W."/>
            <person name="Cavagnaro P."/>
            <person name="Yildiz M."/>
            <person name="Macko-Podgorni A."/>
            <person name="Moranska E."/>
            <person name="Grzebelus E."/>
            <person name="Grzebelus D."/>
            <person name="Ashrafi H."/>
            <person name="Zheng Z."/>
            <person name="Cheng S."/>
            <person name="Spooner D."/>
            <person name="Van Deynze A."/>
            <person name="Simon P."/>
        </authorList>
    </citation>
    <scope>NUCLEOTIDE SEQUENCE [LARGE SCALE GENOMIC DNA]</scope>
    <source>
        <tissue evidence="4">Leaf</tissue>
    </source>
</reference>
<dbReference type="STRING" id="79200.A0A161ZMT6"/>
<protein>
    <recommendedName>
        <fullName evidence="3">C2H2-type domain-containing protein</fullName>
    </recommendedName>
</protein>
<dbReference type="Proteomes" id="UP000077755">
    <property type="component" value="Chromosome 7"/>
</dbReference>
<dbReference type="PROSITE" id="PS50157">
    <property type="entry name" value="ZINC_FINGER_C2H2_2"/>
    <property type="match status" value="1"/>
</dbReference>
<feature type="region of interest" description="Disordered" evidence="2">
    <location>
        <begin position="1"/>
        <end position="22"/>
    </location>
</feature>
<dbReference type="PANTHER" id="PTHR47593:SF9">
    <property type="entry name" value="C2H2-TYPE DOMAIN-CONTAINING PROTEIN"/>
    <property type="match status" value="1"/>
</dbReference>
<dbReference type="EMBL" id="CP093349">
    <property type="protein sequence ID" value="WOH10150.1"/>
    <property type="molecule type" value="Genomic_DNA"/>
</dbReference>
<name>A0A161ZMT6_DAUCS</name>
<dbReference type="Gene3D" id="3.30.160.60">
    <property type="entry name" value="Classic Zinc Finger"/>
    <property type="match status" value="1"/>
</dbReference>
<keyword evidence="1" id="KW-0863">Zinc-finger</keyword>
<evidence type="ECO:0000256" key="2">
    <source>
        <dbReference type="SAM" id="MobiDB-lite"/>
    </source>
</evidence>
<sequence length="215" mass="23768">MDSKSDREGKNELELSVRNHSDNESRISYENAVKSSQSDVNLGEWLTLGLHSSGESSGAASAKDIATRIPYKQEANKVFSCNFCIRKFYSSQALGGHQNAHKRERGQTTDHLSVASQPFTSRAMLSLGVQAHSLVHKPNRGRSGAMRSSLVQAHSSVHKPSREGSSVIRRSSDHAPGYGIVWRASLLEEVGSNWPGSFHMDKKLDRNKLELNLRL</sequence>
<dbReference type="EMBL" id="LNRQ01000007">
    <property type="protein sequence ID" value="KZM88692.1"/>
    <property type="molecule type" value="Genomic_DNA"/>
</dbReference>
<keyword evidence="1" id="KW-0862">Zinc</keyword>
<dbReference type="InterPro" id="IPR013087">
    <property type="entry name" value="Znf_C2H2_type"/>
</dbReference>
<dbReference type="OrthoDB" id="1933825at2759"/>
<evidence type="ECO:0000256" key="1">
    <source>
        <dbReference type="PROSITE-ProRule" id="PRU00042"/>
    </source>
</evidence>
<reference evidence="5" key="2">
    <citation type="submission" date="2022-03" db="EMBL/GenBank/DDBJ databases">
        <title>Draft title - Genomic analysis of global carrot germplasm unveils the trajectory of domestication and the origin of high carotenoid orange carrot.</title>
        <authorList>
            <person name="Iorizzo M."/>
            <person name="Ellison S."/>
            <person name="Senalik D."/>
            <person name="Macko-Podgorni A."/>
            <person name="Grzebelus D."/>
            <person name="Bostan H."/>
            <person name="Rolling W."/>
            <person name="Curaba J."/>
            <person name="Simon P."/>
        </authorList>
    </citation>
    <scope>NUCLEOTIDE SEQUENCE</scope>
    <source>
        <tissue evidence="5">Leaf</tissue>
    </source>
</reference>
<accession>A0A161ZMT6</accession>
<evidence type="ECO:0000313" key="6">
    <source>
        <dbReference type="Proteomes" id="UP000077755"/>
    </source>
</evidence>
<evidence type="ECO:0000313" key="4">
    <source>
        <dbReference type="EMBL" id="KZM88692.1"/>
    </source>
</evidence>